<organism evidence="3 4">
    <name type="scientific">Vitrella brassicaformis (strain CCMP3155)</name>
    <dbReference type="NCBI Taxonomy" id="1169540"/>
    <lineage>
        <taxon>Eukaryota</taxon>
        <taxon>Sar</taxon>
        <taxon>Alveolata</taxon>
        <taxon>Colpodellida</taxon>
        <taxon>Vitrellaceae</taxon>
        <taxon>Vitrella</taxon>
    </lineage>
</organism>
<dbReference type="Proteomes" id="UP000041254">
    <property type="component" value="Unassembled WGS sequence"/>
</dbReference>
<dbReference type="InterPro" id="IPR010262">
    <property type="entry name" value="Arylsulfotransferase_bact"/>
</dbReference>
<evidence type="ECO:0000256" key="1">
    <source>
        <dbReference type="SAM" id="MobiDB-lite"/>
    </source>
</evidence>
<dbReference type="AlphaFoldDB" id="A0A0G4H7I5"/>
<protein>
    <submittedName>
        <fullName evidence="3">Uncharacterized protein</fullName>
    </submittedName>
</protein>
<dbReference type="VEuPathDB" id="CryptoDB:Vbra_19796"/>
<dbReference type="PhylomeDB" id="A0A0G4H7I5"/>
<dbReference type="InterPro" id="IPR053143">
    <property type="entry name" value="Arylsulfate_ST"/>
</dbReference>
<accession>A0A0G4H7I5</accession>
<feature type="region of interest" description="Disordered" evidence="1">
    <location>
        <begin position="161"/>
        <end position="217"/>
    </location>
</feature>
<keyword evidence="4" id="KW-1185">Reference proteome</keyword>
<sequence length="782" mass="89080">MTRARRRLGHLTLILLTVLLNAAGSADHHARRRQLEGKKKSTAKQQFGSFVYVHPRPDAILVSPFTSIGVRQGQRIDSKRLHKALPGLFSVVGSKSGAHKGEVRLADDKRTVVFHPSGVFEEGEKVKIDVRKDVLQTKRGARIGGFSWSFEISAHFDFSASRKAPNQEDQDGTDGETVIDGDDPAEEEPDENQPGPEMDLEEPAAEGPSPIDRLVDDFFGLPDTHAQRESIDDPYDGAYDDLYGDLYGVDGDGEDNSEGQEDIDYLYTGGDGDAEGDGGDDYGYGYGYNGVDGVITQQADGVDWSEYRNVPPDLPRWHVKSKPGKNAADGYIFAGLNQGNKRRHYLLILDQDGDLVYWNKKDSWLGDFKVQGNGRLTYFDKGTATYFDDEDPVCAFEVDHRYRTHSKKYCVQHGYRANVHGLQVNHKGWALMMAKDWQNKPTKGIDRMLGVIVQEIDTRGNVMFEWRSWDHFKPKQAGKLSLHSQKNPFHNNSVDWVKRKNGKTAGYLINMRNMGLIRVDENGDTVYRFGGVSAFSTIKIKNDQHAVIDSHDVRAIGEDRITIFDNHDLCHSDFKKFRQSKKFCKHPWSRAVEYKIDTKDNTATKVWEYRHKPDYFGQVTGNVQTLPNGNKGICWGSSQGRANPPFYTEVTRKGNKVFEMEWVRWQNSDISTYRAFKFEWRGEPKWGPKLKLTNDKVKGHSGTVPRLHVSWNGSTETKKWRIYEDTKAPPKKELDTIDKRRFEMWVEVREAGKKCRYYMVEALDGRGEVIRKSRVVQSDKCR</sequence>
<dbReference type="Pfam" id="PF05935">
    <property type="entry name" value="Arylsulfotrans"/>
    <property type="match status" value="1"/>
</dbReference>
<dbReference type="GO" id="GO:0004062">
    <property type="term" value="F:aryl sulfotransferase activity"/>
    <property type="evidence" value="ECO:0007669"/>
    <property type="project" value="InterPro"/>
</dbReference>
<proteinExistence type="predicted"/>
<feature type="signal peptide" evidence="2">
    <location>
        <begin position="1"/>
        <end position="26"/>
    </location>
</feature>
<reference evidence="3 4" key="1">
    <citation type="submission" date="2014-11" db="EMBL/GenBank/DDBJ databases">
        <authorList>
            <person name="Zhu J."/>
            <person name="Qi W."/>
            <person name="Song R."/>
        </authorList>
    </citation>
    <scope>NUCLEOTIDE SEQUENCE [LARGE SCALE GENOMIC DNA]</scope>
</reference>
<dbReference type="EMBL" id="CDMY01001052">
    <property type="protein sequence ID" value="CEM39828.1"/>
    <property type="molecule type" value="Genomic_DNA"/>
</dbReference>
<dbReference type="InParanoid" id="A0A0G4H7I5"/>
<gene>
    <name evidence="3" type="ORF">Vbra_19796</name>
</gene>
<dbReference type="STRING" id="1169540.A0A0G4H7I5"/>
<feature type="chain" id="PRO_5005191030" evidence="2">
    <location>
        <begin position="27"/>
        <end position="782"/>
    </location>
</feature>
<feature type="compositionally biased region" description="Acidic residues" evidence="1">
    <location>
        <begin position="168"/>
        <end position="191"/>
    </location>
</feature>
<evidence type="ECO:0000256" key="2">
    <source>
        <dbReference type="SAM" id="SignalP"/>
    </source>
</evidence>
<evidence type="ECO:0000313" key="4">
    <source>
        <dbReference type="Proteomes" id="UP000041254"/>
    </source>
</evidence>
<dbReference type="OrthoDB" id="5427350at2759"/>
<keyword evidence="2" id="KW-0732">Signal</keyword>
<dbReference type="PANTHER" id="PTHR35340:SF5">
    <property type="entry name" value="ASST-DOMAIN-CONTAINING PROTEIN"/>
    <property type="match status" value="1"/>
</dbReference>
<dbReference type="PANTHER" id="PTHR35340">
    <property type="entry name" value="PQQ ENZYME REPEAT PROTEIN-RELATED"/>
    <property type="match status" value="1"/>
</dbReference>
<name>A0A0G4H7I5_VITBC</name>
<evidence type="ECO:0000313" key="3">
    <source>
        <dbReference type="EMBL" id="CEM39828.1"/>
    </source>
</evidence>